<feature type="compositionally biased region" description="Basic and acidic residues" evidence="1">
    <location>
        <begin position="136"/>
        <end position="167"/>
    </location>
</feature>
<dbReference type="EMBL" id="GL573253">
    <property type="protein sequence ID" value="ELR10213.1"/>
    <property type="molecule type" value="Genomic_DNA"/>
</dbReference>
<dbReference type="HOGENOM" id="CLU_104465_0_0_1"/>
<organism evidence="2 3">
    <name type="scientific">Pseudogymnoascus destructans (strain ATCC MYA-4855 / 20631-21)</name>
    <name type="common">Bat white-nose syndrome fungus</name>
    <name type="synonym">Geomyces destructans</name>
    <dbReference type="NCBI Taxonomy" id="658429"/>
    <lineage>
        <taxon>Eukaryota</taxon>
        <taxon>Fungi</taxon>
        <taxon>Dikarya</taxon>
        <taxon>Ascomycota</taxon>
        <taxon>Pezizomycotina</taxon>
        <taxon>Leotiomycetes</taxon>
        <taxon>Thelebolales</taxon>
        <taxon>Thelebolaceae</taxon>
        <taxon>Pseudogymnoascus</taxon>
    </lineage>
</organism>
<feature type="region of interest" description="Disordered" evidence="1">
    <location>
        <begin position="128"/>
        <end position="167"/>
    </location>
</feature>
<evidence type="ECO:0000313" key="2">
    <source>
        <dbReference type="EMBL" id="ELR10213.1"/>
    </source>
</evidence>
<keyword evidence="3" id="KW-1185">Reference proteome</keyword>
<dbReference type="Proteomes" id="UP000011064">
    <property type="component" value="Unassembled WGS sequence"/>
</dbReference>
<reference evidence="3" key="1">
    <citation type="submission" date="2010-09" db="EMBL/GenBank/DDBJ databases">
        <title>The genome sequence of Geomyces destructans 20631-21.</title>
        <authorList>
            <consortium name="The Broad Institute Genome Sequencing Platform"/>
            <person name="Cuomo C.A."/>
            <person name="Blehert D.S."/>
            <person name="Lorch J.M."/>
            <person name="Young S.K."/>
            <person name="Zeng Q."/>
            <person name="Gargeya S."/>
            <person name="Fitzgerald M."/>
            <person name="Haas B."/>
            <person name="Abouelleil A."/>
            <person name="Alvarado L."/>
            <person name="Arachchi H.M."/>
            <person name="Berlin A."/>
            <person name="Brown A."/>
            <person name="Chapman S.B."/>
            <person name="Chen Z."/>
            <person name="Dunbar C."/>
            <person name="Freedman E."/>
            <person name="Gearin G."/>
            <person name="Gellesch M."/>
            <person name="Goldberg J."/>
            <person name="Griggs A."/>
            <person name="Gujja S."/>
            <person name="Heiman D."/>
            <person name="Howarth C."/>
            <person name="Larson L."/>
            <person name="Lui A."/>
            <person name="MacDonald P.J.P."/>
            <person name="Montmayeur A."/>
            <person name="Murphy C."/>
            <person name="Neiman D."/>
            <person name="Pearson M."/>
            <person name="Priest M."/>
            <person name="Roberts A."/>
            <person name="Saif S."/>
            <person name="Shea T."/>
            <person name="Shenoy N."/>
            <person name="Sisk P."/>
            <person name="Stolte C."/>
            <person name="Sykes S."/>
            <person name="Wortman J."/>
            <person name="Nusbaum C."/>
            <person name="Birren B."/>
        </authorList>
    </citation>
    <scope>NUCLEOTIDE SEQUENCE [LARGE SCALE GENOMIC DNA]</scope>
    <source>
        <strain evidence="3">ATCC MYA-4855 / 20631-21</strain>
    </source>
</reference>
<dbReference type="VEuPathDB" id="FungiDB:GMDG_04606"/>
<sequence>MSTTSFPPHHSKPSHPISPSLALTHLTTYLTAASTSPLPPPQRDPPTHRPHRPLRRSLQPYNPAPPPRDANAVVDDTKEGKNADEEMGTDGWQDLDEYQREQSVGLGELGGETVVAIEEGAGEALEVKVTDAAGQKQDKEARKRDKKEKEKALKREKAEKARKGASA</sequence>
<gene>
    <name evidence="2" type="ORF">GMDG_04606</name>
</gene>
<dbReference type="OrthoDB" id="5426872at2759"/>
<feature type="compositionally biased region" description="Basic and acidic residues" evidence="1">
    <location>
        <begin position="75"/>
        <end position="84"/>
    </location>
</feature>
<proteinExistence type="predicted"/>
<feature type="compositionally biased region" description="Low complexity" evidence="1">
    <location>
        <begin position="1"/>
        <end position="36"/>
    </location>
</feature>
<evidence type="ECO:0000313" key="3">
    <source>
        <dbReference type="Proteomes" id="UP000011064"/>
    </source>
</evidence>
<dbReference type="InParanoid" id="L8GC27"/>
<feature type="compositionally biased region" description="Acidic residues" evidence="1">
    <location>
        <begin position="85"/>
        <end position="96"/>
    </location>
</feature>
<dbReference type="AlphaFoldDB" id="L8GC27"/>
<name>L8GC27_PSED2</name>
<accession>L8GC27</accession>
<feature type="region of interest" description="Disordered" evidence="1">
    <location>
        <begin position="1"/>
        <end position="106"/>
    </location>
</feature>
<protein>
    <submittedName>
        <fullName evidence="2">Uncharacterized protein</fullName>
    </submittedName>
</protein>
<evidence type="ECO:0000256" key="1">
    <source>
        <dbReference type="SAM" id="MobiDB-lite"/>
    </source>
</evidence>